<dbReference type="AlphaFoldDB" id="A0A4R2INE6"/>
<protein>
    <submittedName>
        <fullName evidence="1">Uncharacterized protein</fullName>
    </submittedName>
</protein>
<evidence type="ECO:0000313" key="2">
    <source>
        <dbReference type="Proteomes" id="UP000295573"/>
    </source>
</evidence>
<organism evidence="1 2">
    <name type="scientific">Kribbella antiqua</name>
    <dbReference type="NCBI Taxonomy" id="2512217"/>
    <lineage>
        <taxon>Bacteria</taxon>
        <taxon>Bacillati</taxon>
        <taxon>Actinomycetota</taxon>
        <taxon>Actinomycetes</taxon>
        <taxon>Propionibacteriales</taxon>
        <taxon>Kribbellaceae</taxon>
        <taxon>Kribbella</taxon>
    </lineage>
</organism>
<name>A0A4R2INE6_9ACTN</name>
<comment type="caution">
    <text evidence="1">The sequence shown here is derived from an EMBL/GenBank/DDBJ whole genome shotgun (WGS) entry which is preliminary data.</text>
</comment>
<dbReference type="EMBL" id="SLWR01000006">
    <property type="protein sequence ID" value="TCO46811.1"/>
    <property type="molecule type" value="Genomic_DNA"/>
</dbReference>
<reference evidence="1 2" key="1">
    <citation type="journal article" date="2015" name="Stand. Genomic Sci.">
        <title>Genomic Encyclopedia of Bacterial and Archaeal Type Strains, Phase III: the genomes of soil and plant-associated and newly described type strains.</title>
        <authorList>
            <person name="Whitman W.B."/>
            <person name="Woyke T."/>
            <person name="Klenk H.P."/>
            <person name="Zhou Y."/>
            <person name="Lilburn T.G."/>
            <person name="Beck B.J."/>
            <person name="De Vos P."/>
            <person name="Vandamme P."/>
            <person name="Eisen J.A."/>
            <person name="Garrity G."/>
            <person name="Hugenholtz P."/>
            <person name="Kyrpides N.C."/>
        </authorList>
    </citation>
    <scope>NUCLEOTIDE SEQUENCE [LARGE SCALE GENOMIC DNA]</scope>
    <source>
        <strain evidence="1 2">VKM Ac-2541</strain>
    </source>
</reference>
<proteinExistence type="predicted"/>
<dbReference type="Proteomes" id="UP000295573">
    <property type="component" value="Unassembled WGS sequence"/>
</dbReference>
<evidence type="ECO:0000313" key="1">
    <source>
        <dbReference type="EMBL" id="TCO46811.1"/>
    </source>
</evidence>
<keyword evidence="2" id="KW-1185">Reference proteome</keyword>
<sequence length="94" mass="9980">MKSLGEFDQFPVEVAVVDMRVPGTGRPVGLSCVVPAAMVLQRRLVEHQGIYAGDGAVRTPGEVTALARQAAFGDYVFVVCEEADGGGWEGWVSL</sequence>
<gene>
    <name evidence="1" type="ORF">EV646_10650</name>
</gene>
<accession>A0A4R2INE6</accession>